<evidence type="ECO:0000256" key="2">
    <source>
        <dbReference type="ARBA" id="ARBA00005927"/>
    </source>
</evidence>
<dbReference type="PANTHER" id="PTHR13402:SF6">
    <property type="entry name" value="SECRETORY 16, ISOFORM I"/>
    <property type="match status" value="1"/>
</dbReference>
<dbReference type="GO" id="GO:0007030">
    <property type="term" value="P:Golgi organization"/>
    <property type="evidence" value="ECO:0007669"/>
    <property type="project" value="TreeGrafter"/>
</dbReference>
<dbReference type="Gene3D" id="1.25.40.1030">
    <property type="match status" value="1"/>
</dbReference>
<feature type="region of interest" description="Disordered" evidence="6">
    <location>
        <begin position="377"/>
        <end position="401"/>
    </location>
</feature>
<evidence type="ECO:0000259" key="7">
    <source>
        <dbReference type="Pfam" id="PF12931"/>
    </source>
</evidence>
<reference evidence="8" key="1">
    <citation type="submission" date="2020-11" db="EMBL/GenBank/DDBJ databases">
        <authorList>
            <person name="Tran Van P."/>
        </authorList>
    </citation>
    <scope>NUCLEOTIDE SEQUENCE</scope>
</reference>
<feature type="region of interest" description="Disordered" evidence="6">
    <location>
        <begin position="23"/>
        <end position="44"/>
    </location>
</feature>
<keyword evidence="3" id="KW-0813">Transport</keyword>
<gene>
    <name evidence="8" type="ORF">TCEB3V08_LOCUS7170</name>
</gene>
<proteinExistence type="inferred from homology"/>
<sequence>MAHYQANDYYRSSPLLADYDARRGLDHTNSSGAGEAGSSTPQQLTPAKFSTAHVKGVLTARGQLLRVMPHYPLDGQSATVEIHDMQALPGLEATRHELRDFPGPLVSLLASLSTLTLPARPCSKLVDQSNNPHTHRPCYKLVDQSINPNTPSQTMFQACWPVYQPSHAQPDPVPSLLASLSTLTLTDPVTSLLTSLSTLTLPARPCSKLAGQSINPHTPGQTLFQACWPVYQPSYSQPDPVPSLLTSLLYLVCSRPGSLGYSDPFGLHPTSIRLLRLLGLHPISTRLLRLLGYTTWLEDQGLVGEAMWNPLGRASSSKNYLINFCTRKIKSAEKEPGLFDRDSVILLWRLLVVLLKQNGSIVGQDIAELLLSERRESNTSNHGSHDAEETITNTPSGPVKSEEELTGHFRELLLYGNTKEALEWAMSHGLWGHALFLASKMDARTYANVMMRFANGLTMNDPLQTLYQLMSGRQPAAVTVSSLLASLSTLSLTDPVTSLLTSLLYLVCSRPGSLGYSRLLGLHQVTQTPGCCAEEKWGDWRPHLAMILSNCSQRPDLMRRAVVILGDTLGARGCLHAAHFCYLMAQHEFGTYAHKSSKLVLIGSSHLKPFNEFATNEAIQMTEIYLYASRLADENFDLPQFQPYKLLYAQRLSEHGFTSEAAHYSEELAGTILKHPGQYPATFLRQVYDLGDRLRYHDPLYSSADNQRDPEWLTALEAVITDYQISEISSSSLALFLPAIPHLKFPLSLVSVTISMTVYLPVNPVAPNTTISNLDSSDTILWK</sequence>
<feature type="domain" description="Sec16 Sec23-binding" evidence="7">
    <location>
        <begin position="410"/>
        <end position="697"/>
    </location>
</feature>
<feature type="compositionally biased region" description="Basic and acidic residues" evidence="6">
    <location>
        <begin position="377"/>
        <end position="388"/>
    </location>
</feature>
<dbReference type="Pfam" id="PF12931">
    <property type="entry name" value="TPR_Sec16"/>
    <property type="match status" value="1"/>
</dbReference>
<evidence type="ECO:0000256" key="1">
    <source>
        <dbReference type="ARBA" id="ARBA00004240"/>
    </source>
</evidence>
<evidence type="ECO:0000313" key="8">
    <source>
        <dbReference type="EMBL" id="CAD7403799.1"/>
    </source>
</evidence>
<dbReference type="CDD" id="cd09233">
    <property type="entry name" value="ACE1-Sec16-like"/>
    <property type="match status" value="1"/>
</dbReference>
<evidence type="ECO:0000256" key="4">
    <source>
        <dbReference type="ARBA" id="ARBA00022824"/>
    </source>
</evidence>
<keyword evidence="5" id="KW-0931">ER-Golgi transport</keyword>
<dbReference type="PANTHER" id="PTHR13402">
    <property type="entry name" value="RGPR-RELATED"/>
    <property type="match status" value="1"/>
</dbReference>
<comment type="similarity">
    <text evidence="2">Belongs to the SEC16 family.</text>
</comment>
<accession>A0A7R9CX06</accession>
<evidence type="ECO:0000256" key="6">
    <source>
        <dbReference type="SAM" id="MobiDB-lite"/>
    </source>
</evidence>
<name>A0A7R9CX06_TIMCR</name>
<protein>
    <recommendedName>
        <fullName evidence="7">Sec16 Sec23-binding domain-containing protein</fullName>
    </recommendedName>
</protein>
<keyword evidence="4" id="KW-0256">Endoplasmic reticulum</keyword>
<evidence type="ECO:0000256" key="3">
    <source>
        <dbReference type="ARBA" id="ARBA00022448"/>
    </source>
</evidence>
<dbReference type="AlphaFoldDB" id="A0A7R9CX06"/>
<dbReference type="GO" id="GO:0016192">
    <property type="term" value="P:vesicle-mediated transport"/>
    <property type="evidence" value="ECO:0007669"/>
    <property type="project" value="UniProtKB-KW"/>
</dbReference>
<organism evidence="8">
    <name type="scientific">Timema cristinae</name>
    <name type="common">Walking stick</name>
    <dbReference type="NCBI Taxonomy" id="61476"/>
    <lineage>
        <taxon>Eukaryota</taxon>
        <taxon>Metazoa</taxon>
        <taxon>Ecdysozoa</taxon>
        <taxon>Arthropoda</taxon>
        <taxon>Hexapoda</taxon>
        <taxon>Insecta</taxon>
        <taxon>Pterygota</taxon>
        <taxon>Neoptera</taxon>
        <taxon>Polyneoptera</taxon>
        <taxon>Phasmatodea</taxon>
        <taxon>Timematodea</taxon>
        <taxon>Timematoidea</taxon>
        <taxon>Timematidae</taxon>
        <taxon>Timema</taxon>
    </lineage>
</organism>
<dbReference type="GO" id="GO:0070971">
    <property type="term" value="C:endoplasmic reticulum exit site"/>
    <property type="evidence" value="ECO:0007669"/>
    <property type="project" value="TreeGrafter"/>
</dbReference>
<dbReference type="EMBL" id="OC318957">
    <property type="protein sequence ID" value="CAD7403799.1"/>
    <property type="molecule type" value="Genomic_DNA"/>
</dbReference>
<evidence type="ECO:0000256" key="5">
    <source>
        <dbReference type="ARBA" id="ARBA00022892"/>
    </source>
</evidence>
<feature type="compositionally biased region" description="Polar residues" evidence="6">
    <location>
        <begin position="27"/>
        <end position="44"/>
    </location>
</feature>
<dbReference type="InterPro" id="IPR024298">
    <property type="entry name" value="Sec16_Sec23-bd"/>
</dbReference>
<dbReference type="GO" id="GO:0012507">
    <property type="term" value="C:ER to Golgi transport vesicle membrane"/>
    <property type="evidence" value="ECO:0007669"/>
    <property type="project" value="TreeGrafter"/>
</dbReference>
<comment type="subcellular location">
    <subcellularLocation>
        <location evidence="1">Endoplasmic reticulum</location>
    </subcellularLocation>
</comment>
<dbReference type="GO" id="GO:0070973">
    <property type="term" value="P:protein localization to endoplasmic reticulum exit site"/>
    <property type="evidence" value="ECO:0007669"/>
    <property type="project" value="TreeGrafter"/>
</dbReference>